<keyword evidence="6" id="KW-1185">Reference proteome</keyword>
<keyword evidence="3 5" id="KW-0418">Kinase</keyword>
<dbReference type="Gene3D" id="3.30.420.40">
    <property type="match status" value="2"/>
</dbReference>
<gene>
    <name evidence="5" type="ORF">CDO81_05835</name>
</gene>
<dbReference type="RefSeq" id="WP_088482458.1">
    <property type="nucleotide sequence ID" value="NZ_JBCNLH010000002.1"/>
</dbReference>
<name>A0A254NE71_9BURK</name>
<dbReference type="EMBL" id="NISI01000001">
    <property type="protein sequence ID" value="OWR06256.1"/>
    <property type="molecule type" value="Genomic_DNA"/>
</dbReference>
<dbReference type="AlphaFoldDB" id="A0A254NE71"/>
<dbReference type="InterPro" id="IPR043129">
    <property type="entry name" value="ATPase_NBD"/>
</dbReference>
<evidence type="ECO:0000313" key="6">
    <source>
        <dbReference type="Proteomes" id="UP000197446"/>
    </source>
</evidence>
<evidence type="ECO:0000313" key="5">
    <source>
        <dbReference type="EMBL" id="OWR06256.1"/>
    </source>
</evidence>
<accession>A0A254NE71</accession>
<dbReference type="OrthoDB" id="9799608at2"/>
<dbReference type="PANTHER" id="PTHR43095:SF5">
    <property type="entry name" value="XYLULOSE KINASE"/>
    <property type="match status" value="1"/>
</dbReference>
<evidence type="ECO:0000256" key="3">
    <source>
        <dbReference type="ARBA" id="ARBA00022777"/>
    </source>
</evidence>
<comment type="similarity">
    <text evidence="1">Belongs to the FGGY kinase family.</text>
</comment>
<dbReference type="InterPro" id="IPR050406">
    <property type="entry name" value="FGGY_Carb_Kinase"/>
</dbReference>
<dbReference type="InterPro" id="IPR049382">
    <property type="entry name" value="FGGY_C_2"/>
</dbReference>
<protein>
    <submittedName>
        <fullName evidence="5">L-fuculose kinase</fullName>
    </submittedName>
</protein>
<sequence>MAGALGPGVVVLDIGKTNAKLTLIDDQQHIRAELRTPNTVRRDGPYPHHDTERLWQWMLTGLRTMATQAHIRAVVPVTHGATAALVDDRGLVLPVLDYEHVPGDATDEARYDTRRPGFAESGSPRLPAGLNLGRQIDWLQARFPAEFARARHLLTYPQYWAWRLCGVAASEVTSLGCHTDLWRPAEQRFSSLVEHQGWLPLFPPLREAWSRLGRLRPELAADTGLPADCEIVCGIHDSNASLLRHLLTLQQSGPCTVLSTGTWVIAAALGSATRPLVEAQDMLANCDVFGNAVPCMRFMGGREFGALAGERPASFSLADLQRLVAQQTLALPCFAETGGPFAGQTGRVVGPAPASPAEQAALATLYITLVTDHCLHALGASGRVIVEGAFTANPWLGPLLAGLADGREVIVSDDSSGTTCGAGLLAGWGMSPPGGGAAVVALNMPGLRAYRDAWRSRADAR</sequence>
<feature type="domain" description="Carbohydrate kinase FGGY C-terminal" evidence="4">
    <location>
        <begin position="253"/>
        <end position="428"/>
    </location>
</feature>
<keyword evidence="2" id="KW-0808">Transferase</keyword>
<comment type="caution">
    <text evidence="5">The sequence shown here is derived from an EMBL/GenBank/DDBJ whole genome shotgun (WGS) entry which is preliminary data.</text>
</comment>
<evidence type="ECO:0000259" key="4">
    <source>
        <dbReference type="Pfam" id="PF21546"/>
    </source>
</evidence>
<organism evidence="5 6">
    <name type="scientific">Roseateles puraquae</name>
    <dbReference type="NCBI Taxonomy" id="431059"/>
    <lineage>
        <taxon>Bacteria</taxon>
        <taxon>Pseudomonadati</taxon>
        <taxon>Pseudomonadota</taxon>
        <taxon>Betaproteobacteria</taxon>
        <taxon>Burkholderiales</taxon>
        <taxon>Sphaerotilaceae</taxon>
        <taxon>Roseateles</taxon>
    </lineage>
</organism>
<dbReference type="PANTHER" id="PTHR43095">
    <property type="entry name" value="SUGAR KINASE"/>
    <property type="match status" value="1"/>
</dbReference>
<evidence type="ECO:0000256" key="2">
    <source>
        <dbReference type="ARBA" id="ARBA00022679"/>
    </source>
</evidence>
<evidence type="ECO:0000256" key="1">
    <source>
        <dbReference type="ARBA" id="ARBA00009156"/>
    </source>
</evidence>
<dbReference type="SUPFAM" id="SSF53067">
    <property type="entry name" value="Actin-like ATPase domain"/>
    <property type="match status" value="2"/>
</dbReference>
<proteinExistence type="inferred from homology"/>
<dbReference type="GO" id="GO:0016301">
    <property type="term" value="F:kinase activity"/>
    <property type="evidence" value="ECO:0007669"/>
    <property type="project" value="UniProtKB-KW"/>
</dbReference>
<dbReference type="Pfam" id="PF21546">
    <property type="entry name" value="FGGY_C_2"/>
    <property type="match status" value="1"/>
</dbReference>
<dbReference type="Proteomes" id="UP000197446">
    <property type="component" value="Unassembled WGS sequence"/>
</dbReference>
<dbReference type="CDD" id="cd07772">
    <property type="entry name" value="ASKHA_NBD_FGGY_NaCK-like"/>
    <property type="match status" value="1"/>
</dbReference>
<reference evidence="5 6" key="1">
    <citation type="journal article" date="2007" name="Int. J. Syst. Evol. Microbiol.">
        <title>Description of Pelomonas aquatica sp. nov. and Pelomonas puraquae sp. nov., isolated from industrial and haemodialysis water.</title>
        <authorList>
            <person name="Gomila M."/>
            <person name="Bowien B."/>
            <person name="Falsen E."/>
            <person name="Moore E.R."/>
            <person name="Lalucat J."/>
        </authorList>
    </citation>
    <scope>NUCLEOTIDE SEQUENCE [LARGE SCALE GENOMIC DNA]</scope>
    <source>
        <strain evidence="5 6">CCUG 52769</strain>
    </source>
</reference>